<feature type="compositionally biased region" description="Acidic residues" evidence="1">
    <location>
        <begin position="204"/>
        <end position="213"/>
    </location>
</feature>
<dbReference type="InterPro" id="IPR001763">
    <property type="entry name" value="Rhodanese-like_dom"/>
</dbReference>
<dbReference type="PROSITE" id="PS50206">
    <property type="entry name" value="RHODANESE_3"/>
    <property type="match status" value="1"/>
</dbReference>
<sequence>MADQTHGPDPSGDDPKGGPNEEELREIEGLLGGGESPLSRGPAASSLPEQNLDHDRYDRRLWGEILEASAELSSLRGDEEAPSTFPALLEDLFLSYFKAQPDLLPETGVEPRHRRANRPFVERTLDDPDTYRARATTRLDVPASALSALAAGERLLEEIKNRPSLAEFFDEAAKQPPAFPGPEDDPPDAPQGEPQAAPQAAPQPDEEQEDAEGETPPGPSPELPGRDARRAARAAANAGREEAENLAGALAGWGLTPADLKRVPLGDRLRLLKALSAQEMGRLIDLVGKMRFLARQKAREKVRERRDEVHSVELSGDLARLLPSELALIASPQEERSLAALGRLARGESLSWELRGKEKEKKGPLIALVDCSGSMDDPFGGGSPSASSPASPSAHKKMEWATAVALGLVDLAAGRGGAPKRASAVLFFNARVVHEARFAPGERDARKLLGVATVSAGGGTDYVPAIVRALEIAAESEYRGADLVLVTDELCRVDDRFLEGFLAEKARLKLRLLSVVIGYASTGELGRYSDHVWPLTDLAGPAMGAAGEVFGLI</sequence>
<dbReference type="SUPFAM" id="SSF53300">
    <property type="entry name" value="vWA-like"/>
    <property type="match status" value="1"/>
</dbReference>
<dbReference type="SMART" id="SM00327">
    <property type="entry name" value="VWA"/>
    <property type="match status" value="1"/>
</dbReference>
<dbReference type="InterPro" id="IPR002035">
    <property type="entry name" value="VWF_A"/>
</dbReference>
<feature type="domain" description="Rhodanese" evidence="2">
    <location>
        <begin position="225"/>
        <end position="262"/>
    </location>
</feature>
<organism evidence="3">
    <name type="scientific">uncultured Rubrobacteraceae bacterium</name>
    <dbReference type="NCBI Taxonomy" id="349277"/>
    <lineage>
        <taxon>Bacteria</taxon>
        <taxon>Bacillati</taxon>
        <taxon>Actinomycetota</taxon>
        <taxon>Rubrobacteria</taxon>
        <taxon>Rubrobacterales</taxon>
        <taxon>Rubrobacteraceae</taxon>
        <taxon>environmental samples</taxon>
    </lineage>
</organism>
<feature type="region of interest" description="Disordered" evidence="1">
    <location>
        <begin position="1"/>
        <end position="54"/>
    </location>
</feature>
<evidence type="ECO:0000313" key="3">
    <source>
        <dbReference type="EMBL" id="CAA9420326.1"/>
    </source>
</evidence>
<proteinExistence type="predicted"/>
<dbReference type="PANTHER" id="PTHR36846:SF1">
    <property type="entry name" value="PROTEIN VIAA"/>
    <property type="match status" value="1"/>
</dbReference>
<dbReference type="GO" id="GO:0005829">
    <property type="term" value="C:cytosol"/>
    <property type="evidence" value="ECO:0007669"/>
    <property type="project" value="TreeGrafter"/>
</dbReference>
<evidence type="ECO:0000259" key="2">
    <source>
        <dbReference type="PROSITE" id="PS50206"/>
    </source>
</evidence>
<evidence type="ECO:0000256" key="1">
    <source>
        <dbReference type="SAM" id="MobiDB-lite"/>
    </source>
</evidence>
<dbReference type="InterPro" id="IPR036465">
    <property type="entry name" value="vWFA_dom_sf"/>
</dbReference>
<dbReference type="EMBL" id="CADCUW010000311">
    <property type="protein sequence ID" value="CAA9420326.1"/>
    <property type="molecule type" value="Genomic_DNA"/>
</dbReference>
<protein>
    <recommendedName>
        <fullName evidence="2">Rhodanese domain-containing protein</fullName>
    </recommendedName>
</protein>
<dbReference type="AlphaFoldDB" id="A0A6J4PM82"/>
<dbReference type="PANTHER" id="PTHR36846">
    <property type="entry name" value="PROTEIN VIAA"/>
    <property type="match status" value="1"/>
</dbReference>
<feature type="compositionally biased region" description="Low complexity" evidence="1">
    <location>
        <begin position="190"/>
        <end position="203"/>
    </location>
</feature>
<accession>A0A6J4PM82</accession>
<reference evidence="3" key="1">
    <citation type="submission" date="2020-02" db="EMBL/GenBank/DDBJ databases">
        <authorList>
            <person name="Meier V. D."/>
        </authorList>
    </citation>
    <scope>NUCLEOTIDE SEQUENCE</scope>
    <source>
        <strain evidence="3">AVDCRST_MAG01</strain>
    </source>
</reference>
<gene>
    <name evidence="3" type="ORF">AVDCRST_MAG01-01-2219</name>
</gene>
<feature type="region of interest" description="Disordered" evidence="1">
    <location>
        <begin position="174"/>
        <end position="240"/>
    </location>
</feature>
<name>A0A6J4PM82_9ACTN</name>
<dbReference type="Gene3D" id="3.40.50.410">
    <property type="entry name" value="von Willebrand factor, type A domain"/>
    <property type="match status" value="1"/>
</dbReference>